<organism evidence="1 2">
    <name type="scientific">Trifolium pratense</name>
    <name type="common">Red clover</name>
    <dbReference type="NCBI Taxonomy" id="57577"/>
    <lineage>
        <taxon>Eukaryota</taxon>
        <taxon>Viridiplantae</taxon>
        <taxon>Streptophyta</taxon>
        <taxon>Embryophyta</taxon>
        <taxon>Tracheophyta</taxon>
        <taxon>Spermatophyta</taxon>
        <taxon>Magnoliopsida</taxon>
        <taxon>eudicotyledons</taxon>
        <taxon>Gunneridae</taxon>
        <taxon>Pentapetalae</taxon>
        <taxon>rosids</taxon>
        <taxon>fabids</taxon>
        <taxon>Fabales</taxon>
        <taxon>Fabaceae</taxon>
        <taxon>Papilionoideae</taxon>
        <taxon>50 kb inversion clade</taxon>
        <taxon>NPAAA clade</taxon>
        <taxon>Hologalegina</taxon>
        <taxon>IRL clade</taxon>
        <taxon>Trifolieae</taxon>
        <taxon>Trifolium</taxon>
    </lineage>
</organism>
<name>A0ACB0JJR4_TRIPR</name>
<comment type="caution">
    <text evidence="1">The sequence shown here is derived from an EMBL/GenBank/DDBJ whole genome shotgun (WGS) entry which is preliminary data.</text>
</comment>
<keyword evidence="2" id="KW-1185">Reference proteome</keyword>
<reference evidence="1" key="1">
    <citation type="submission" date="2023-10" db="EMBL/GenBank/DDBJ databases">
        <authorList>
            <person name="Rodriguez Cubillos JULIANA M."/>
            <person name="De Vega J."/>
        </authorList>
    </citation>
    <scope>NUCLEOTIDE SEQUENCE</scope>
</reference>
<evidence type="ECO:0000313" key="2">
    <source>
        <dbReference type="Proteomes" id="UP001177021"/>
    </source>
</evidence>
<dbReference type="Proteomes" id="UP001177021">
    <property type="component" value="Unassembled WGS sequence"/>
</dbReference>
<proteinExistence type="predicted"/>
<gene>
    <name evidence="1" type="ORF">MILVUS5_LOCUS12906</name>
</gene>
<accession>A0ACB0JJR4</accession>
<sequence>MKLAWNMVNEPTALWVRVLKSKYKCDEGKSPNVQLTHSCSSTWRAIVSVWDKMIEGMQWSIGNGRTINFWSHSWLPLGIVLNNIVMQPIDPQIASKTVAYFSDNNGGWQLQEAVNMIPAYVIDQIQGCTAAADNLGEDRPSWPYSSNGVFAVKTAYDFLLSTRTSDRVLWNNIWKWEGPQKIKASYGW</sequence>
<evidence type="ECO:0000313" key="1">
    <source>
        <dbReference type="EMBL" id="CAJ2643727.1"/>
    </source>
</evidence>
<dbReference type="EMBL" id="CASHSV030000034">
    <property type="protein sequence ID" value="CAJ2643727.1"/>
    <property type="molecule type" value="Genomic_DNA"/>
</dbReference>
<protein>
    <submittedName>
        <fullName evidence="1">Uncharacterized protein</fullName>
    </submittedName>
</protein>